<name>A0A1M7Y0L5_9BACT</name>
<keyword evidence="7" id="KW-1185">Reference proteome</keyword>
<reference evidence="6 7" key="1">
    <citation type="submission" date="2016-12" db="EMBL/GenBank/DDBJ databases">
        <authorList>
            <person name="Song W.-J."/>
            <person name="Kurnit D.M."/>
        </authorList>
    </citation>
    <scope>NUCLEOTIDE SEQUENCE [LARGE SCALE GENOMIC DNA]</scope>
    <source>
        <strain evidence="6 7">DSM 18488</strain>
    </source>
</reference>
<dbReference type="AlphaFoldDB" id="A0A1M7Y0L5"/>
<sequence length="265" mass="29020">MVGLLLLASLLGGGFGALHKLTLDLVGPLESAVSRSLSGVITVKDDYLALFNVREDNKRLAALVDKYMQELAERRESYHKFKHYEELLDFKKQEGFGLLTARVVGKDPALWFQTIIIDRGAEDDVVEGMVVLGPSGVIGQIIHTSESYSKVLLANAPSSAIDAMVQKNRVRGILKGAGANGYVLEYVLKNADVVEGDYIVTAGIGGIFQSGIPLGQVSSVRSLERGMFLEIKVRPSVDFQKLEEVFVDLTDRKKILNEMYSGADR</sequence>
<dbReference type="InterPro" id="IPR042175">
    <property type="entry name" value="Cell/Rod_MreC_2"/>
</dbReference>
<evidence type="ECO:0000256" key="3">
    <source>
        <dbReference type="ARBA" id="ARBA00022960"/>
    </source>
</evidence>
<feature type="domain" description="Rod shape-determining protein MreC beta-barrel core" evidence="5">
    <location>
        <begin position="103"/>
        <end position="247"/>
    </location>
</feature>
<accession>A0A1M7Y0L5</accession>
<dbReference type="Gene3D" id="2.40.10.340">
    <property type="entry name" value="Rod shape-determining protein MreC, domain 1"/>
    <property type="match status" value="1"/>
</dbReference>
<evidence type="ECO:0000256" key="4">
    <source>
        <dbReference type="ARBA" id="ARBA00032089"/>
    </source>
</evidence>
<organism evidence="6 7">
    <name type="scientific">Desulfopila aestuarii DSM 18488</name>
    <dbReference type="NCBI Taxonomy" id="1121416"/>
    <lineage>
        <taxon>Bacteria</taxon>
        <taxon>Pseudomonadati</taxon>
        <taxon>Thermodesulfobacteriota</taxon>
        <taxon>Desulfobulbia</taxon>
        <taxon>Desulfobulbales</taxon>
        <taxon>Desulfocapsaceae</taxon>
        <taxon>Desulfopila</taxon>
    </lineage>
</organism>
<dbReference type="EMBL" id="FRFE01000003">
    <property type="protein sequence ID" value="SHO45096.1"/>
    <property type="molecule type" value="Genomic_DNA"/>
</dbReference>
<dbReference type="Gene3D" id="2.40.10.350">
    <property type="entry name" value="Rod shape-determining protein MreC, domain 2"/>
    <property type="match status" value="1"/>
</dbReference>
<evidence type="ECO:0000259" key="5">
    <source>
        <dbReference type="Pfam" id="PF04085"/>
    </source>
</evidence>
<evidence type="ECO:0000313" key="6">
    <source>
        <dbReference type="EMBL" id="SHO45096.1"/>
    </source>
</evidence>
<dbReference type="GO" id="GO:0008360">
    <property type="term" value="P:regulation of cell shape"/>
    <property type="evidence" value="ECO:0007669"/>
    <property type="project" value="UniProtKB-KW"/>
</dbReference>
<proteinExistence type="inferred from homology"/>
<evidence type="ECO:0000313" key="7">
    <source>
        <dbReference type="Proteomes" id="UP000184603"/>
    </source>
</evidence>
<dbReference type="Pfam" id="PF04085">
    <property type="entry name" value="MreC"/>
    <property type="match status" value="1"/>
</dbReference>
<dbReference type="InterPro" id="IPR055342">
    <property type="entry name" value="MreC_beta-barrel_core"/>
</dbReference>
<dbReference type="InterPro" id="IPR007221">
    <property type="entry name" value="MreC"/>
</dbReference>
<dbReference type="PIRSF" id="PIRSF038471">
    <property type="entry name" value="MreC"/>
    <property type="match status" value="1"/>
</dbReference>
<dbReference type="InterPro" id="IPR042177">
    <property type="entry name" value="Cell/Rod_1"/>
</dbReference>
<dbReference type="NCBIfam" id="TIGR00219">
    <property type="entry name" value="mreC"/>
    <property type="match status" value="1"/>
</dbReference>
<dbReference type="STRING" id="1121416.SAMN02745220_00999"/>
<comment type="similarity">
    <text evidence="1">Belongs to the MreC family.</text>
</comment>
<keyword evidence="3" id="KW-0133">Cell shape</keyword>
<dbReference type="PANTHER" id="PTHR34138">
    <property type="entry name" value="CELL SHAPE-DETERMINING PROTEIN MREC"/>
    <property type="match status" value="1"/>
</dbReference>
<evidence type="ECO:0000256" key="2">
    <source>
        <dbReference type="ARBA" id="ARBA00013855"/>
    </source>
</evidence>
<protein>
    <recommendedName>
        <fullName evidence="2">Cell shape-determining protein MreC</fullName>
    </recommendedName>
    <alternativeName>
        <fullName evidence="4">Cell shape protein MreC</fullName>
    </alternativeName>
</protein>
<dbReference type="GO" id="GO:0005886">
    <property type="term" value="C:plasma membrane"/>
    <property type="evidence" value="ECO:0007669"/>
    <property type="project" value="TreeGrafter"/>
</dbReference>
<evidence type="ECO:0000256" key="1">
    <source>
        <dbReference type="ARBA" id="ARBA00009369"/>
    </source>
</evidence>
<dbReference type="Proteomes" id="UP000184603">
    <property type="component" value="Unassembled WGS sequence"/>
</dbReference>
<gene>
    <name evidence="6" type="ORF">SAMN02745220_00999</name>
</gene>
<dbReference type="PANTHER" id="PTHR34138:SF1">
    <property type="entry name" value="CELL SHAPE-DETERMINING PROTEIN MREC"/>
    <property type="match status" value="1"/>
</dbReference>